<dbReference type="InterPro" id="IPR011322">
    <property type="entry name" value="N-reg_PII-like_a/b"/>
</dbReference>
<feature type="transmembrane region" description="Helical" evidence="6">
    <location>
        <begin position="183"/>
        <end position="203"/>
    </location>
</feature>
<keyword evidence="8" id="KW-1185">Reference proteome</keyword>
<dbReference type="InterPro" id="IPR001807">
    <property type="entry name" value="ClC"/>
</dbReference>
<evidence type="ECO:0000313" key="8">
    <source>
        <dbReference type="Proteomes" id="UP001212803"/>
    </source>
</evidence>
<dbReference type="PANTHER" id="PTHR43427">
    <property type="entry name" value="CHLORIDE CHANNEL PROTEIN CLC-E"/>
    <property type="match status" value="1"/>
</dbReference>
<comment type="similarity">
    <text evidence="2">Belongs to the UPF0166 family.</text>
</comment>
<evidence type="ECO:0000313" key="7">
    <source>
        <dbReference type="EMBL" id="WBL37260.1"/>
    </source>
</evidence>
<evidence type="ECO:0000256" key="6">
    <source>
        <dbReference type="SAM" id="Phobius"/>
    </source>
</evidence>
<dbReference type="EMBL" id="CP115149">
    <property type="protein sequence ID" value="WBL37260.1"/>
    <property type="molecule type" value="Genomic_DNA"/>
</dbReference>
<sequence>MPLIDFRDQLAVIRYLAKWFLLLTPVAAAIGTVSALFLWLLEHATEARWDHPWLLYLLPLAGIASAALYHRWGRSVEGGNNLLVDEIHRPGGGIPPRIVPLIFIATVGAHLFGASVGREGAAVQMGGGIASAFNRLLRLGPDDLRTLLMAGIAAGFGAGFGTPIAGAIFAMEVLAIGRMEYSALIPVLYAALAADFTAAAWDVHHTAYQVAVTGRSGNLPFDVLLLAKACVAGIIFGLAAVFFAELAHGLGRLFRRLIRQPLFRPAAGGLVVIGLVVVLGTRDYLGLGVTSPDPGATTIVSSFHAGGASPFAWFWKIVFTAVSLGSGFKGGEVTPLFYIGASLGNRLADVLQAPPDLFAGLGFVAVFAGAANTPLACTVMGIELFGSAGAPYLAVACFVSYLVSGHSGIYLSQRVATPKVRPATVPPEAPLRLVREAKAADQLPLPTIFDVFNGKTPAEGEPGMDSNHRVRRRELGLVRIYLAPKERAPRRGLGGFLRSRPLYREIIDAARRDGLMNAIAHPTHYGFSGTTDIHARSTSPEVTNESLMLCVELVGETDALERFCERHGDLLAGKVIVHKTVEHWHLEKGAVVVDDVFEDELEGEPDAAAQAGS</sequence>
<evidence type="ECO:0000256" key="2">
    <source>
        <dbReference type="ARBA" id="ARBA00010554"/>
    </source>
</evidence>
<dbReference type="Gene3D" id="3.30.70.120">
    <property type="match status" value="1"/>
</dbReference>
<dbReference type="InterPro" id="IPR003793">
    <property type="entry name" value="UPF0166"/>
</dbReference>
<keyword evidence="4 6" id="KW-1133">Transmembrane helix</keyword>
<gene>
    <name evidence="7" type="ORF">O0235_06735</name>
</gene>
<dbReference type="CDD" id="cd03682">
    <property type="entry name" value="ClC_sycA_like"/>
    <property type="match status" value="1"/>
</dbReference>
<feature type="transmembrane region" description="Helical" evidence="6">
    <location>
        <begin position="262"/>
        <end position="281"/>
    </location>
</feature>
<dbReference type="InterPro" id="IPR015867">
    <property type="entry name" value="N-reg_PII/ATP_PRibTrfase_C"/>
</dbReference>
<evidence type="ECO:0000256" key="3">
    <source>
        <dbReference type="ARBA" id="ARBA00022692"/>
    </source>
</evidence>
<accession>A0ABY7MA10</accession>
<keyword evidence="3 6" id="KW-0812">Transmembrane</keyword>
<dbReference type="SUPFAM" id="SSF81340">
    <property type="entry name" value="Clc chloride channel"/>
    <property type="match status" value="1"/>
</dbReference>
<evidence type="ECO:0000256" key="4">
    <source>
        <dbReference type="ARBA" id="ARBA00022989"/>
    </source>
</evidence>
<feature type="transmembrane region" description="Helical" evidence="6">
    <location>
        <begin position="392"/>
        <end position="411"/>
    </location>
</feature>
<dbReference type="Pfam" id="PF02641">
    <property type="entry name" value="DUF190"/>
    <property type="match status" value="1"/>
</dbReference>
<feature type="transmembrane region" description="Helical" evidence="6">
    <location>
        <begin position="223"/>
        <end position="250"/>
    </location>
</feature>
<organism evidence="7 8">
    <name type="scientific">Tepidiforma flava</name>
    <dbReference type="NCBI Taxonomy" id="3004094"/>
    <lineage>
        <taxon>Bacteria</taxon>
        <taxon>Bacillati</taxon>
        <taxon>Chloroflexota</taxon>
        <taxon>Tepidiformia</taxon>
        <taxon>Tepidiformales</taxon>
        <taxon>Tepidiformaceae</taxon>
        <taxon>Tepidiforma</taxon>
    </lineage>
</organism>
<proteinExistence type="inferred from homology"/>
<name>A0ABY7MA10_9CHLR</name>
<protein>
    <submittedName>
        <fullName evidence="7">DUF190 domain-containing protein</fullName>
    </submittedName>
</protein>
<reference evidence="7 8" key="1">
    <citation type="journal article" date="2023" name="ISME J.">
        <title>Thermophilic Dehalococcoidia with unusual traits shed light on an unexpected past.</title>
        <authorList>
            <person name="Palmer M."/>
            <person name="Covington J.K."/>
            <person name="Zhou E.M."/>
            <person name="Thomas S.C."/>
            <person name="Habib N."/>
            <person name="Seymour C.O."/>
            <person name="Lai D."/>
            <person name="Johnston J."/>
            <person name="Hashimi A."/>
            <person name="Jiao J.Y."/>
            <person name="Muok A.R."/>
            <person name="Liu L."/>
            <person name="Xian W.D."/>
            <person name="Zhi X.Y."/>
            <person name="Li M.M."/>
            <person name="Silva L.P."/>
            <person name="Bowen B.P."/>
            <person name="Louie K."/>
            <person name="Briegel A."/>
            <person name="Pett-Ridge J."/>
            <person name="Weber P.K."/>
            <person name="Tocheva E.I."/>
            <person name="Woyke T."/>
            <person name="Northen T.R."/>
            <person name="Mayali X."/>
            <person name="Li W.J."/>
            <person name="Hedlund B.P."/>
        </authorList>
    </citation>
    <scope>NUCLEOTIDE SEQUENCE [LARGE SCALE GENOMIC DNA]</scope>
    <source>
        <strain evidence="7 8">YIM 72310</strain>
    </source>
</reference>
<dbReference type="RefSeq" id="WP_270057773.1">
    <property type="nucleotide sequence ID" value="NZ_CP115149.1"/>
</dbReference>
<dbReference type="InterPro" id="IPR014743">
    <property type="entry name" value="Cl-channel_core"/>
</dbReference>
<dbReference type="InterPro" id="IPR050368">
    <property type="entry name" value="ClC-type_chloride_channel"/>
</dbReference>
<feature type="transmembrane region" description="Helical" evidence="6">
    <location>
        <begin position="147"/>
        <end position="171"/>
    </location>
</feature>
<dbReference type="Gene3D" id="1.10.3080.10">
    <property type="entry name" value="Clc chloride channel"/>
    <property type="match status" value="1"/>
</dbReference>
<dbReference type="PRINTS" id="PR00762">
    <property type="entry name" value="CLCHANNEL"/>
</dbReference>
<feature type="transmembrane region" description="Helical" evidence="6">
    <location>
        <begin position="357"/>
        <end position="380"/>
    </location>
</feature>
<dbReference type="Pfam" id="PF00654">
    <property type="entry name" value="Voltage_CLC"/>
    <property type="match status" value="1"/>
</dbReference>
<evidence type="ECO:0000256" key="5">
    <source>
        <dbReference type="ARBA" id="ARBA00023136"/>
    </source>
</evidence>
<dbReference type="Proteomes" id="UP001212803">
    <property type="component" value="Chromosome"/>
</dbReference>
<feature type="transmembrane region" description="Helical" evidence="6">
    <location>
        <begin position="53"/>
        <end position="72"/>
    </location>
</feature>
<evidence type="ECO:0000256" key="1">
    <source>
        <dbReference type="ARBA" id="ARBA00004141"/>
    </source>
</evidence>
<dbReference type="SUPFAM" id="SSF54913">
    <property type="entry name" value="GlnB-like"/>
    <property type="match status" value="1"/>
</dbReference>
<comment type="subcellular location">
    <subcellularLocation>
        <location evidence="1">Membrane</location>
        <topology evidence="1">Multi-pass membrane protein</topology>
    </subcellularLocation>
</comment>
<keyword evidence="5 6" id="KW-0472">Membrane</keyword>
<feature type="transmembrane region" description="Helical" evidence="6">
    <location>
        <begin position="20"/>
        <end position="41"/>
    </location>
</feature>
<dbReference type="PANTHER" id="PTHR43427:SF12">
    <property type="entry name" value="CHLORIDE TRANSPORTER"/>
    <property type="match status" value="1"/>
</dbReference>